<evidence type="ECO:0000259" key="3">
    <source>
        <dbReference type="PROSITE" id="PS51295"/>
    </source>
</evidence>
<feature type="domain" description="CRM" evidence="3">
    <location>
        <begin position="134"/>
        <end position="233"/>
    </location>
</feature>
<dbReference type="GO" id="GO:0009507">
    <property type="term" value="C:chloroplast"/>
    <property type="evidence" value="ECO:0007669"/>
    <property type="project" value="TreeGrafter"/>
</dbReference>
<dbReference type="SMART" id="SM01103">
    <property type="entry name" value="CRS1_YhbY"/>
    <property type="match status" value="1"/>
</dbReference>
<dbReference type="OrthoDB" id="2020593at2759"/>
<keyword evidence="5" id="KW-1185">Reference proteome</keyword>
<dbReference type="Pfam" id="PF01985">
    <property type="entry name" value="CRS1_YhbY"/>
    <property type="match status" value="1"/>
</dbReference>
<dbReference type="FunFam" id="3.30.110.60:FF:000004">
    <property type="entry name" value="RNA-binding CRS1 / YhbY (CRM) domain protein"/>
    <property type="match status" value="1"/>
</dbReference>
<evidence type="ECO:0000256" key="2">
    <source>
        <dbReference type="PROSITE-ProRule" id="PRU00626"/>
    </source>
</evidence>
<proteinExistence type="predicted"/>
<evidence type="ECO:0000313" key="4">
    <source>
        <dbReference type="EMBL" id="RZC66534.1"/>
    </source>
</evidence>
<dbReference type="InterPro" id="IPR001890">
    <property type="entry name" value="RNA-binding_CRM"/>
</dbReference>
<keyword evidence="1 2" id="KW-0694">RNA-binding</keyword>
<accession>A0A4Y7JZL9</accession>
<dbReference type="InterPro" id="IPR035920">
    <property type="entry name" value="YhbY-like_sf"/>
</dbReference>
<dbReference type="Gene3D" id="3.30.110.60">
    <property type="entry name" value="YhbY-like"/>
    <property type="match status" value="1"/>
</dbReference>
<dbReference type="GO" id="GO:0003723">
    <property type="term" value="F:RNA binding"/>
    <property type="evidence" value="ECO:0007669"/>
    <property type="project" value="UniProtKB-UniRule"/>
</dbReference>
<dbReference type="STRING" id="3469.A0A4Y7JZL9"/>
<name>A0A4Y7JZL9_PAPSO</name>
<dbReference type="PANTHER" id="PTHR47714:SF1">
    <property type="entry name" value="RNA-BINDING CRS1 _ YHBY (CRM) DOMAIN PROTEIN"/>
    <property type="match status" value="1"/>
</dbReference>
<sequence>MAVSVPLLHHLLKPHPPSFLFLEPLCLTSSLHLHKPLRSFIINPNSHSSSSTVSYFLKPSSSYLSSSSFSHPQIISTRVLLNQDREFDLDTENEIEEEFLTEDEGVEAEEVEDEIIGEAQIEQELEPLTELEVPVLTMKEKKELASYAHSLGKKLKSQQVGKSGVTSSQAAAFIENLESNELLKLKIHNSCPGELVDVVRALEKSTGSVAVGQIGRSVILYRPSITKLKAAEKRNQERKVYVRKGYTPRPTDTLLKKVEVPRFSGSGPVEDVFKLTLPVPDHSLL</sequence>
<protein>
    <recommendedName>
        <fullName evidence="3">CRM domain-containing protein</fullName>
    </recommendedName>
</protein>
<dbReference type="AlphaFoldDB" id="A0A4Y7JZL9"/>
<dbReference type="PROSITE" id="PS51295">
    <property type="entry name" value="CRM"/>
    <property type="match status" value="1"/>
</dbReference>
<dbReference type="EMBL" id="CM010720">
    <property type="protein sequence ID" value="RZC66534.1"/>
    <property type="molecule type" value="Genomic_DNA"/>
</dbReference>
<dbReference type="PANTHER" id="PTHR47714">
    <property type="entry name" value="CRS1/YHBY DOMAIN CONTAINING PROTEIN, EXPRESSED"/>
    <property type="match status" value="1"/>
</dbReference>
<dbReference type="SUPFAM" id="SSF75471">
    <property type="entry name" value="YhbY-like"/>
    <property type="match status" value="1"/>
</dbReference>
<gene>
    <name evidence="4" type="ORF">C5167_010227</name>
</gene>
<dbReference type="Gramene" id="RZC66534">
    <property type="protein sequence ID" value="RZC66534"/>
    <property type="gene ID" value="C5167_010227"/>
</dbReference>
<evidence type="ECO:0000256" key="1">
    <source>
        <dbReference type="ARBA" id="ARBA00022884"/>
    </source>
</evidence>
<reference evidence="4 5" key="1">
    <citation type="journal article" date="2018" name="Science">
        <title>The opium poppy genome and morphinan production.</title>
        <authorList>
            <person name="Guo L."/>
            <person name="Winzer T."/>
            <person name="Yang X."/>
            <person name="Li Y."/>
            <person name="Ning Z."/>
            <person name="He Z."/>
            <person name="Teodor R."/>
            <person name="Lu Y."/>
            <person name="Bowser T.A."/>
            <person name="Graham I.A."/>
            <person name="Ye K."/>
        </authorList>
    </citation>
    <scope>NUCLEOTIDE SEQUENCE [LARGE SCALE GENOMIC DNA]</scope>
    <source>
        <strain evidence="5">cv. HN1</strain>
        <tissue evidence="4">Leaves</tissue>
    </source>
</reference>
<evidence type="ECO:0000313" key="5">
    <source>
        <dbReference type="Proteomes" id="UP000316621"/>
    </source>
</evidence>
<organism evidence="4 5">
    <name type="scientific">Papaver somniferum</name>
    <name type="common">Opium poppy</name>
    <dbReference type="NCBI Taxonomy" id="3469"/>
    <lineage>
        <taxon>Eukaryota</taxon>
        <taxon>Viridiplantae</taxon>
        <taxon>Streptophyta</taxon>
        <taxon>Embryophyta</taxon>
        <taxon>Tracheophyta</taxon>
        <taxon>Spermatophyta</taxon>
        <taxon>Magnoliopsida</taxon>
        <taxon>Ranunculales</taxon>
        <taxon>Papaveraceae</taxon>
        <taxon>Papaveroideae</taxon>
        <taxon>Papaver</taxon>
    </lineage>
</organism>
<dbReference type="Proteomes" id="UP000316621">
    <property type="component" value="Chromosome 6"/>
</dbReference>